<keyword evidence="5" id="KW-1185">Reference proteome</keyword>
<dbReference type="OrthoDB" id="60843at2759"/>
<keyword evidence="1" id="KW-0464">Manganese</keyword>
<organism evidence="4 5">
    <name type="scientific">Chondrus crispus</name>
    <name type="common">Carrageen Irish moss</name>
    <name type="synonym">Polymorpha crispa</name>
    <dbReference type="NCBI Taxonomy" id="2769"/>
    <lineage>
        <taxon>Eukaryota</taxon>
        <taxon>Rhodophyta</taxon>
        <taxon>Florideophyceae</taxon>
        <taxon>Rhodymeniophycidae</taxon>
        <taxon>Gigartinales</taxon>
        <taxon>Gigartinaceae</taxon>
        <taxon>Chondrus</taxon>
    </lineage>
</organism>
<evidence type="ECO:0000313" key="4">
    <source>
        <dbReference type="EMBL" id="CDF41163.1"/>
    </source>
</evidence>
<feature type="domain" description="PPM-type phosphatase" evidence="3">
    <location>
        <begin position="56"/>
        <end position="303"/>
    </location>
</feature>
<dbReference type="EC" id="3.1.3.16" evidence="1"/>
<dbReference type="OMA" id="FKTEGQW"/>
<comment type="catalytic activity">
    <reaction evidence="1">
        <text>O-phospho-L-seryl-[protein] + H2O = L-seryl-[protein] + phosphate</text>
        <dbReference type="Rhea" id="RHEA:20629"/>
        <dbReference type="Rhea" id="RHEA-COMP:9863"/>
        <dbReference type="Rhea" id="RHEA-COMP:11604"/>
        <dbReference type="ChEBI" id="CHEBI:15377"/>
        <dbReference type="ChEBI" id="CHEBI:29999"/>
        <dbReference type="ChEBI" id="CHEBI:43474"/>
        <dbReference type="ChEBI" id="CHEBI:83421"/>
        <dbReference type="EC" id="3.1.3.16"/>
    </reaction>
</comment>
<keyword evidence="1" id="KW-0904">Protein phosphatase</keyword>
<dbReference type="PROSITE" id="PS51746">
    <property type="entry name" value="PPM_2"/>
    <property type="match status" value="1"/>
</dbReference>
<feature type="region of interest" description="Disordered" evidence="2">
    <location>
        <begin position="1"/>
        <end position="21"/>
    </location>
</feature>
<comment type="catalytic activity">
    <reaction evidence="1">
        <text>O-phospho-L-threonyl-[protein] + H2O = L-threonyl-[protein] + phosphate</text>
        <dbReference type="Rhea" id="RHEA:47004"/>
        <dbReference type="Rhea" id="RHEA-COMP:11060"/>
        <dbReference type="Rhea" id="RHEA-COMP:11605"/>
        <dbReference type="ChEBI" id="CHEBI:15377"/>
        <dbReference type="ChEBI" id="CHEBI:30013"/>
        <dbReference type="ChEBI" id="CHEBI:43474"/>
        <dbReference type="ChEBI" id="CHEBI:61977"/>
        <dbReference type="EC" id="3.1.3.16"/>
    </reaction>
</comment>
<evidence type="ECO:0000256" key="1">
    <source>
        <dbReference type="RuleBase" id="RU366020"/>
    </source>
</evidence>
<dbReference type="GeneID" id="17319175"/>
<feature type="compositionally biased region" description="Acidic residues" evidence="2">
    <location>
        <begin position="1"/>
        <end position="10"/>
    </location>
</feature>
<comment type="similarity">
    <text evidence="1">Belongs to the PP2C family.</text>
</comment>
<dbReference type="Gene3D" id="3.60.40.10">
    <property type="entry name" value="PPM-type phosphatase domain"/>
    <property type="match status" value="1"/>
</dbReference>
<dbReference type="InterPro" id="IPR001932">
    <property type="entry name" value="PPM-type_phosphatase-like_dom"/>
</dbReference>
<comment type="cofactor">
    <cofactor evidence="1">
        <name>Mn(2+)</name>
        <dbReference type="ChEBI" id="CHEBI:29035"/>
    </cofactor>
</comment>
<dbReference type="GO" id="GO:0004722">
    <property type="term" value="F:protein serine/threonine phosphatase activity"/>
    <property type="evidence" value="ECO:0007669"/>
    <property type="project" value="UniProtKB-EC"/>
</dbReference>
<dbReference type="EMBL" id="HG002317">
    <property type="protein sequence ID" value="CDF41163.1"/>
    <property type="molecule type" value="Genomic_DNA"/>
</dbReference>
<dbReference type="GO" id="GO:0046872">
    <property type="term" value="F:metal ion binding"/>
    <property type="evidence" value="ECO:0007669"/>
    <property type="project" value="UniProtKB-UniRule"/>
</dbReference>
<dbReference type="Proteomes" id="UP000012073">
    <property type="component" value="Unassembled WGS sequence"/>
</dbReference>
<dbReference type="RefSeq" id="XP_005711457.1">
    <property type="nucleotide sequence ID" value="XM_005711400.1"/>
</dbReference>
<evidence type="ECO:0000259" key="3">
    <source>
        <dbReference type="PROSITE" id="PS51746"/>
    </source>
</evidence>
<dbReference type="PhylomeDB" id="R7QTX5"/>
<dbReference type="InterPro" id="IPR036457">
    <property type="entry name" value="PPM-type-like_dom_sf"/>
</dbReference>
<keyword evidence="1" id="KW-0479">Metal-binding</keyword>
<sequence length="314" mass="34632">MTHDEDDTSESSDLRENTSVKIKSPAPITIKRVAATCGRKTGTITSPPCQIRGLCTSAVKSPHPDKVETGGEDACFVRKKCLGVFDGVGAWRERGIDSGLYSRRLARLTSEFAALNGPEHIVRALKWAAKRNEEIGSSTACVAALSGTQLHGVSVGDTSLGVIRDGQFIFMTNPLQHSFNFPYQLGTNSDDRVEDGQMFQFQISPEDVVICASDGLWDNVYPDQILSILRVARLKYQDLNLDGCECQHCLVMKEAATQLARTAKNNAEDEEWFSPFALQAREGEAEEFPGGKMDDVTVTVSYAMEETDLRSWRR</sequence>
<comment type="cofactor">
    <cofactor evidence="1">
        <name>Mg(2+)</name>
        <dbReference type="ChEBI" id="CHEBI:18420"/>
    </cofactor>
</comment>
<dbReference type="PANTHER" id="PTHR12320:SF1">
    <property type="entry name" value="PROTEIN PHOSPHATASE PTC7 HOMOLOG"/>
    <property type="match status" value="1"/>
</dbReference>
<protein>
    <recommendedName>
        <fullName evidence="1">Protein phosphatase</fullName>
        <ecNumber evidence="1">3.1.3.16</ecNumber>
    </recommendedName>
</protein>
<dbReference type="STRING" id="2769.R7QTX5"/>
<gene>
    <name evidence="4" type="ORF">CHC_T00000912001</name>
</gene>
<dbReference type="InterPro" id="IPR039123">
    <property type="entry name" value="PPTC7"/>
</dbReference>
<dbReference type="Gramene" id="CDF41163">
    <property type="protein sequence ID" value="CDF41163"/>
    <property type="gene ID" value="CHC_T00000912001"/>
</dbReference>
<keyword evidence="1" id="KW-0378">Hydrolase</keyword>
<evidence type="ECO:0000313" key="5">
    <source>
        <dbReference type="Proteomes" id="UP000012073"/>
    </source>
</evidence>
<name>R7QTX5_CHOCR</name>
<proteinExistence type="inferred from homology"/>
<dbReference type="AlphaFoldDB" id="R7QTX5"/>
<dbReference type="SMART" id="SM00331">
    <property type="entry name" value="PP2C_SIG"/>
    <property type="match status" value="1"/>
</dbReference>
<keyword evidence="1" id="KW-0460">Magnesium</keyword>
<reference evidence="5" key="1">
    <citation type="journal article" date="2013" name="Proc. Natl. Acad. Sci. U.S.A.">
        <title>Genome structure and metabolic features in the red seaweed Chondrus crispus shed light on evolution of the Archaeplastida.</title>
        <authorList>
            <person name="Collen J."/>
            <person name="Porcel B."/>
            <person name="Carre W."/>
            <person name="Ball S.G."/>
            <person name="Chaparro C."/>
            <person name="Tonon T."/>
            <person name="Barbeyron T."/>
            <person name="Michel G."/>
            <person name="Noel B."/>
            <person name="Valentin K."/>
            <person name="Elias M."/>
            <person name="Artiguenave F."/>
            <person name="Arun A."/>
            <person name="Aury J.M."/>
            <person name="Barbosa-Neto J.F."/>
            <person name="Bothwell J.H."/>
            <person name="Bouget F.Y."/>
            <person name="Brillet L."/>
            <person name="Cabello-Hurtado F."/>
            <person name="Capella-Gutierrez S."/>
            <person name="Charrier B."/>
            <person name="Cladiere L."/>
            <person name="Cock J.M."/>
            <person name="Coelho S.M."/>
            <person name="Colleoni C."/>
            <person name="Czjzek M."/>
            <person name="Da Silva C."/>
            <person name="Delage L."/>
            <person name="Denoeud F."/>
            <person name="Deschamps P."/>
            <person name="Dittami S.M."/>
            <person name="Gabaldon T."/>
            <person name="Gachon C.M."/>
            <person name="Groisillier A."/>
            <person name="Herve C."/>
            <person name="Jabbari K."/>
            <person name="Katinka M."/>
            <person name="Kloareg B."/>
            <person name="Kowalczyk N."/>
            <person name="Labadie K."/>
            <person name="Leblanc C."/>
            <person name="Lopez P.J."/>
            <person name="McLachlan D.H."/>
            <person name="Meslet-Cladiere L."/>
            <person name="Moustafa A."/>
            <person name="Nehr Z."/>
            <person name="Nyvall Collen P."/>
            <person name="Panaud O."/>
            <person name="Partensky F."/>
            <person name="Poulain J."/>
            <person name="Rensing S.A."/>
            <person name="Rousvoal S."/>
            <person name="Samson G."/>
            <person name="Symeonidi A."/>
            <person name="Weissenbach J."/>
            <person name="Zambounis A."/>
            <person name="Wincker P."/>
            <person name="Boyen C."/>
        </authorList>
    </citation>
    <scope>NUCLEOTIDE SEQUENCE [LARGE SCALE GENOMIC DNA]</scope>
    <source>
        <strain evidence="5">cv. Stackhouse</strain>
    </source>
</reference>
<dbReference type="KEGG" id="ccp:CHC_T00000912001"/>
<dbReference type="SMART" id="SM00332">
    <property type="entry name" value="PP2Cc"/>
    <property type="match status" value="1"/>
</dbReference>
<dbReference type="PANTHER" id="PTHR12320">
    <property type="entry name" value="PROTEIN PHOSPHATASE 2C"/>
    <property type="match status" value="1"/>
</dbReference>
<dbReference type="SUPFAM" id="SSF81606">
    <property type="entry name" value="PP2C-like"/>
    <property type="match status" value="1"/>
</dbReference>
<accession>R7QTX5</accession>
<evidence type="ECO:0000256" key="2">
    <source>
        <dbReference type="SAM" id="MobiDB-lite"/>
    </source>
</evidence>